<dbReference type="EMBL" id="BAABJM010000002">
    <property type="protein sequence ID" value="GAA5049494.1"/>
    <property type="molecule type" value="Genomic_DNA"/>
</dbReference>
<gene>
    <name evidence="3" type="ORF">GCM10023318_18450</name>
</gene>
<feature type="region of interest" description="Disordered" evidence="1">
    <location>
        <begin position="1"/>
        <end position="57"/>
    </location>
</feature>
<feature type="compositionally biased region" description="Low complexity" evidence="1">
    <location>
        <begin position="141"/>
        <end position="157"/>
    </location>
</feature>
<proteinExistence type="predicted"/>
<feature type="compositionally biased region" description="Basic and acidic residues" evidence="1">
    <location>
        <begin position="25"/>
        <end position="39"/>
    </location>
</feature>
<evidence type="ECO:0008006" key="5">
    <source>
        <dbReference type="Google" id="ProtNLM"/>
    </source>
</evidence>
<keyword evidence="2" id="KW-1133">Transmembrane helix</keyword>
<sequence>MGGEGPEMARTTQRRQSQRWPAAETEDRWAAEESDGRWAEEDDPDAGWQEPAPSRRRQGRLRLEVPPIVNPYAMVSLAAALVGLFPVAIVFGFISYSHPRGRVMALFGLLIGFAELVVAAGAVLIVGNFLPEVPRPDFLASSTSTSAATTAQASPTQPTVPPDPPAPNAGTGSAPTPEPAVVRKGSACTDAGQIGVAAEGGDLICLATSGGAHRWGGPYTVSSTLAEPGTTCEGGAAKTARTADGRALVCESAARTWVLWTE</sequence>
<reference evidence="4" key="1">
    <citation type="journal article" date="2019" name="Int. J. Syst. Evol. Microbiol.">
        <title>The Global Catalogue of Microorganisms (GCM) 10K type strain sequencing project: providing services to taxonomists for standard genome sequencing and annotation.</title>
        <authorList>
            <consortium name="The Broad Institute Genomics Platform"/>
            <consortium name="The Broad Institute Genome Sequencing Center for Infectious Disease"/>
            <person name="Wu L."/>
            <person name="Ma J."/>
        </authorList>
    </citation>
    <scope>NUCLEOTIDE SEQUENCE [LARGE SCALE GENOMIC DNA]</scope>
    <source>
        <strain evidence="4">JCM 18298</strain>
    </source>
</reference>
<evidence type="ECO:0000313" key="4">
    <source>
        <dbReference type="Proteomes" id="UP001500603"/>
    </source>
</evidence>
<feature type="transmembrane region" description="Helical" evidence="2">
    <location>
        <begin position="72"/>
        <end position="94"/>
    </location>
</feature>
<protein>
    <recommendedName>
        <fullName evidence="5">DUF4190 domain-containing protein</fullName>
    </recommendedName>
</protein>
<dbReference type="Proteomes" id="UP001500603">
    <property type="component" value="Unassembled WGS sequence"/>
</dbReference>
<feature type="transmembrane region" description="Helical" evidence="2">
    <location>
        <begin position="106"/>
        <end position="130"/>
    </location>
</feature>
<keyword evidence="2" id="KW-0472">Membrane</keyword>
<keyword evidence="4" id="KW-1185">Reference proteome</keyword>
<evidence type="ECO:0000256" key="2">
    <source>
        <dbReference type="SAM" id="Phobius"/>
    </source>
</evidence>
<organism evidence="3 4">
    <name type="scientific">Nocardia callitridis</name>
    <dbReference type="NCBI Taxonomy" id="648753"/>
    <lineage>
        <taxon>Bacteria</taxon>
        <taxon>Bacillati</taxon>
        <taxon>Actinomycetota</taxon>
        <taxon>Actinomycetes</taxon>
        <taxon>Mycobacteriales</taxon>
        <taxon>Nocardiaceae</taxon>
        <taxon>Nocardia</taxon>
    </lineage>
</organism>
<feature type="region of interest" description="Disordered" evidence="1">
    <location>
        <begin position="141"/>
        <end position="182"/>
    </location>
</feature>
<accession>A0ABP9K1R6</accession>
<feature type="compositionally biased region" description="Pro residues" evidence="1">
    <location>
        <begin position="158"/>
        <end position="167"/>
    </location>
</feature>
<keyword evidence="2" id="KW-0812">Transmembrane</keyword>
<evidence type="ECO:0000313" key="3">
    <source>
        <dbReference type="EMBL" id="GAA5049494.1"/>
    </source>
</evidence>
<comment type="caution">
    <text evidence="3">The sequence shown here is derived from an EMBL/GenBank/DDBJ whole genome shotgun (WGS) entry which is preliminary data.</text>
</comment>
<name>A0ABP9K1R6_9NOCA</name>
<evidence type="ECO:0000256" key="1">
    <source>
        <dbReference type="SAM" id="MobiDB-lite"/>
    </source>
</evidence>